<dbReference type="InterPro" id="IPR000811">
    <property type="entry name" value="Glyco_trans_35"/>
</dbReference>
<comment type="function">
    <text evidence="10">Phosphorylase is an important allosteric enzyme in carbohydrate metabolism. Enzymes from different sources differ in their regulatory mechanisms and in their natural substrates. However, all known phosphorylases share catalytic and structural properties.</text>
</comment>
<keyword evidence="13" id="KW-1185">Reference proteome</keyword>
<evidence type="ECO:0000256" key="10">
    <source>
        <dbReference type="ARBA" id="ARBA00025174"/>
    </source>
</evidence>
<evidence type="ECO:0000256" key="1">
    <source>
        <dbReference type="ARBA" id="ARBA00001275"/>
    </source>
</evidence>
<dbReference type="Pfam" id="PF11897">
    <property type="entry name" value="DUF3417"/>
    <property type="match status" value="1"/>
</dbReference>
<keyword evidence="8" id="KW-0663">Pyridoxal phosphate</keyword>
<evidence type="ECO:0000256" key="8">
    <source>
        <dbReference type="ARBA" id="ARBA00022898"/>
    </source>
</evidence>
<dbReference type="PANTHER" id="PTHR42655:SF1">
    <property type="entry name" value="GLYCOGEN PHOSPHORYLASE"/>
    <property type="match status" value="1"/>
</dbReference>
<comment type="catalytic activity">
    <reaction evidence="1">
        <text>[(1-&gt;4)-alpha-D-glucosyl](n) + phosphate = [(1-&gt;4)-alpha-D-glucosyl](n-1) + alpha-D-glucose 1-phosphate</text>
        <dbReference type="Rhea" id="RHEA:41732"/>
        <dbReference type="Rhea" id="RHEA-COMP:9584"/>
        <dbReference type="Rhea" id="RHEA-COMP:9586"/>
        <dbReference type="ChEBI" id="CHEBI:15444"/>
        <dbReference type="ChEBI" id="CHEBI:43474"/>
        <dbReference type="ChEBI" id="CHEBI:58601"/>
        <dbReference type="EC" id="2.4.1.1"/>
    </reaction>
</comment>
<comment type="cofactor">
    <cofactor evidence="2">
        <name>pyridoxal 5'-phosphate</name>
        <dbReference type="ChEBI" id="CHEBI:597326"/>
    </cofactor>
</comment>
<dbReference type="PANTHER" id="PTHR42655">
    <property type="entry name" value="GLYCOGEN PHOSPHORYLASE"/>
    <property type="match status" value="1"/>
</dbReference>
<dbReference type="InterPro" id="IPR035090">
    <property type="entry name" value="Pyridoxal_P_attach_site"/>
</dbReference>
<reference evidence="12 13" key="1">
    <citation type="submission" date="2023-01" db="EMBL/GenBank/DDBJ databases">
        <title>Draft genome sequence of Nocardiopsis sp. RSe5-2 isolated from halophytes.</title>
        <authorList>
            <person name="Duangmal K."/>
            <person name="Chantavorakit T."/>
        </authorList>
    </citation>
    <scope>NUCLEOTIDE SEQUENCE [LARGE SCALE GENOMIC DNA]</scope>
    <source>
        <strain evidence="12 13">RSe5-2</strain>
    </source>
</reference>
<comment type="similarity">
    <text evidence="3">Belongs to the glycogen phosphorylase family.</text>
</comment>
<evidence type="ECO:0000313" key="12">
    <source>
        <dbReference type="EMBL" id="MDA2811485.1"/>
    </source>
</evidence>
<proteinExistence type="inferred from homology"/>
<accession>A0ABT4U3H7</accession>
<evidence type="ECO:0000256" key="7">
    <source>
        <dbReference type="ARBA" id="ARBA00022679"/>
    </source>
</evidence>
<dbReference type="Gene3D" id="3.40.50.2000">
    <property type="entry name" value="Glycogen Phosphorylase B"/>
    <property type="match status" value="3"/>
</dbReference>
<dbReference type="InterPro" id="IPR024517">
    <property type="entry name" value="Glycogen_phosphorylase_DUF3417"/>
</dbReference>
<keyword evidence="6" id="KW-0328">Glycosyltransferase</keyword>
<dbReference type="PROSITE" id="PS00102">
    <property type="entry name" value="PHOSPHORYLASE"/>
    <property type="match status" value="1"/>
</dbReference>
<dbReference type="SUPFAM" id="SSF53756">
    <property type="entry name" value="UDP-Glycosyltransferase/glycogen phosphorylase"/>
    <property type="match status" value="1"/>
</dbReference>
<evidence type="ECO:0000256" key="3">
    <source>
        <dbReference type="ARBA" id="ARBA00006047"/>
    </source>
</evidence>
<dbReference type="Pfam" id="PF00343">
    <property type="entry name" value="Phosphorylase"/>
    <property type="match status" value="1"/>
</dbReference>
<comment type="caution">
    <text evidence="12">The sequence shown here is derived from an EMBL/GenBank/DDBJ whole genome shotgun (WGS) entry which is preliminary data.</text>
</comment>
<dbReference type="PIRSF" id="PIRSF000460">
    <property type="entry name" value="Pprylas_GlgP"/>
    <property type="match status" value="1"/>
</dbReference>
<evidence type="ECO:0000256" key="4">
    <source>
        <dbReference type="ARBA" id="ARBA00012591"/>
    </source>
</evidence>
<dbReference type="NCBIfam" id="TIGR02094">
    <property type="entry name" value="more_P_ylases"/>
    <property type="match status" value="1"/>
</dbReference>
<evidence type="ECO:0000256" key="6">
    <source>
        <dbReference type="ARBA" id="ARBA00022676"/>
    </source>
</evidence>
<feature type="domain" description="DUF3417" evidence="11">
    <location>
        <begin position="13"/>
        <end position="128"/>
    </location>
</feature>
<dbReference type="Proteomes" id="UP001527866">
    <property type="component" value="Unassembled WGS sequence"/>
</dbReference>
<organism evidence="12 13">
    <name type="scientific">Nocardiopsis endophytica</name>
    <dbReference type="NCBI Taxonomy" id="3018445"/>
    <lineage>
        <taxon>Bacteria</taxon>
        <taxon>Bacillati</taxon>
        <taxon>Actinomycetota</taxon>
        <taxon>Actinomycetes</taxon>
        <taxon>Streptosporangiales</taxon>
        <taxon>Nocardiopsidaceae</taxon>
        <taxon>Nocardiopsis</taxon>
    </lineage>
</organism>
<dbReference type="EC" id="2.4.1.1" evidence="4"/>
<dbReference type="InterPro" id="IPR052182">
    <property type="entry name" value="Glycogen/Maltodextrin_Phosph"/>
</dbReference>
<name>A0ABT4U3H7_9ACTN</name>
<sequence length="876" mass="95169">MKAIRRFTVRTVLPEPLAPLGRLAANLRWAWHAPTREVFRAVGPELWRAAGGDPVRLLGDAGADRLAALAGDASFTRRVAEAAADLDAYLSEPRWYQRAAQEAAAGGAPAPPAAVAYFSAEYGLTAALPQYSGGLGILAGDHLKSASDLGLPLVGVGLLYRHGYFAQTLSPEGWQLESYPEVDPEGLPVSRLAGEDGAPAEVAVDMPDGERLAARIWVCRVGRVPLLLLDAMHEGNSPQMRAVTDRLYGGGGEHRLRQEILLGVGGVRAVRLYCGRAGHPVPEVFHMNEGHAGFLGLERVREYMETGLGFDEAVEAARAGSVFTTHTPVSAGIDRFPRESVRRHLAGPSPAVPGLPADRLLALGAEDHEGGDPGVFNMAVMGLRLAQRANGVSRLHGAVSRSMFQGLWPGFDAEEVPIASVTNGVHARTWVAEEAQELAARLVPDSGEFTGPEGWRKVTGADEAELWHMRRVLRARLVEEARERLRASWRVRGAGAAELGWVDEALDPDVLTIGFARRVPSYKRLTLMLRDAERLRRLLLHPDRPVQIVIAGKAHPADEGGKRLIQEIVRFGDEPRVRHRLVFLPDYDMALATALVQGCDVWLNNPLRPLEASGTSGMKSALNGGLNLSVRDGWWDEWFDGSNGWDIPTADGVEDPERRDDLEARALYDLVEHRVAPLFYDRDASGLPKRWLEMVKHTLVSLGPKVLATRMVREYTERLYQGAADSSRRLLADGAAGARELADWKRRVRAGWPGVRIQHVDVAGVQEAPQVGGELTVHATVVLGGLEPGDVRVEALIGRVGEGDRLEEPLAVELKPDGGEGALLRYTGTVPLSRAGACGYTVRVLPYHPRLTCPVEMGLVVLPDPPQAMDDGIVLR</sequence>
<keyword evidence="9" id="KW-0119">Carbohydrate metabolism</keyword>
<keyword evidence="5" id="KW-0021">Allosteric enzyme</keyword>
<protein>
    <recommendedName>
        <fullName evidence="4">glycogen phosphorylase</fullName>
        <ecNumber evidence="4">2.4.1.1</ecNumber>
    </recommendedName>
</protein>
<dbReference type="InterPro" id="IPR011834">
    <property type="entry name" value="Agluc_phsphrylas"/>
</dbReference>
<evidence type="ECO:0000256" key="9">
    <source>
        <dbReference type="ARBA" id="ARBA00023277"/>
    </source>
</evidence>
<evidence type="ECO:0000313" key="13">
    <source>
        <dbReference type="Proteomes" id="UP001527866"/>
    </source>
</evidence>
<keyword evidence="7" id="KW-0808">Transferase</keyword>
<evidence type="ECO:0000259" key="11">
    <source>
        <dbReference type="Pfam" id="PF11897"/>
    </source>
</evidence>
<evidence type="ECO:0000256" key="2">
    <source>
        <dbReference type="ARBA" id="ARBA00001933"/>
    </source>
</evidence>
<gene>
    <name evidence="12" type="primary">glgP</name>
    <name evidence="12" type="ORF">O4J56_12660</name>
</gene>
<evidence type="ECO:0000256" key="5">
    <source>
        <dbReference type="ARBA" id="ARBA00022533"/>
    </source>
</evidence>
<dbReference type="EMBL" id="JAQFWQ010000030">
    <property type="protein sequence ID" value="MDA2811485.1"/>
    <property type="molecule type" value="Genomic_DNA"/>
</dbReference>
<dbReference type="RefSeq" id="WP_270685937.1">
    <property type="nucleotide sequence ID" value="NZ_JAQFWQ010000030.1"/>
</dbReference>